<dbReference type="GeneID" id="28765202"/>
<accession>A0A177CXL0</accession>
<dbReference type="OrthoDB" id="1577640at2759"/>
<dbReference type="Proteomes" id="UP000077069">
    <property type="component" value="Unassembled WGS sequence"/>
</dbReference>
<sequence length="280" mass="32328">MSNEFVEGDIKTLVRSTVSSDKRYRRWPEGLKCELQELIPKKAEGMRVLHHQCMCYCSLLACRFCWAVCQLDILKRLKPNGPTFKAALSNLPKTLYETCERVLLAIPEDGWLSVQQVFNWLMYHNDLFGTNIALGTLVQAVQQITLDPFPQYINLWYDFESLRECCGCLIMVGQEETRSEGYQRNTVAFAHYTVKEYLESPPIRQKKVGFFALGQERLRDKFAEIALRQALAITDYWKASNFDHSDPGCRFQAVLWRFFCAAAQPLARVYLFGSEFDGAQ</sequence>
<name>A0A177CXL0_9PLEO</name>
<dbReference type="InParanoid" id="A0A177CXL0"/>
<dbReference type="RefSeq" id="XP_018042669.1">
    <property type="nucleotide sequence ID" value="XM_018181716.1"/>
</dbReference>
<dbReference type="EMBL" id="KV441548">
    <property type="protein sequence ID" value="OAG12304.1"/>
    <property type="molecule type" value="Genomic_DNA"/>
</dbReference>
<reference evidence="1 2" key="1">
    <citation type="submission" date="2016-05" db="EMBL/GenBank/DDBJ databases">
        <title>Comparative analysis of secretome profiles of manganese(II)-oxidizing ascomycete fungi.</title>
        <authorList>
            <consortium name="DOE Joint Genome Institute"/>
            <person name="Zeiner C.A."/>
            <person name="Purvine S.O."/>
            <person name="Zink E.M."/>
            <person name="Wu S."/>
            <person name="Pasa-Tolic L."/>
            <person name="Chaput D.L."/>
            <person name="Haridas S."/>
            <person name="Grigoriev I.V."/>
            <person name="Santelli C.M."/>
            <person name="Hansel C.M."/>
        </authorList>
    </citation>
    <scope>NUCLEOTIDE SEQUENCE [LARGE SCALE GENOMIC DNA]</scope>
    <source>
        <strain evidence="1 2">AP3s5-JAC2a</strain>
    </source>
</reference>
<gene>
    <name evidence="1" type="ORF">CC84DRAFT_1201335</name>
</gene>
<dbReference type="AlphaFoldDB" id="A0A177CXL0"/>
<organism evidence="1 2">
    <name type="scientific">Paraphaeosphaeria sporulosa</name>
    <dbReference type="NCBI Taxonomy" id="1460663"/>
    <lineage>
        <taxon>Eukaryota</taxon>
        <taxon>Fungi</taxon>
        <taxon>Dikarya</taxon>
        <taxon>Ascomycota</taxon>
        <taxon>Pezizomycotina</taxon>
        <taxon>Dothideomycetes</taxon>
        <taxon>Pleosporomycetidae</taxon>
        <taxon>Pleosporales</taxon>
        <taxon>Massarineae</taxon>
        <taxon>Didymosphaeriaceae</taxon>
        <taxon>Paraphaeosphaeria</taxon>
    </lineage>
</organism>
<dbReference type="PANTHER" id="PTHR10039">
    <property type="entry name" value="AMELOGENIN"/>
    <property type="match status" value="1"/>
</dbReference>
<keyword evidence="2" id="KW-1185">Reference proteome</keyword>
<evidence type="ECO:0000313" key="2">
    <source>
        <dbReference type="Proteomes" id="UP000077069"/>
    </source>
</evidence>
<protein>
    <submittedName>
        <fullName evidence="1">Uncharacterized protein</fullName>
    </submittedName>
</protein>
<proteinExistence type="predicted"/>
<dbReference type="PANTHER" id="PTHR10039:SF16">
    <property type="entry name" value="GPI INOSITOL-DEACYLASE"/>
    <property type="match status" value="1"/>
</dbReference>
<dbReference type="STRING" id="1460663.A0A177CXL0"/>
<evidence type="ECO:0000313" key="1">
    <source>
        <dbReference type="EMBL" id="OAG12304.1"/>
    </source>
</evidence>